<dbReference type="InterPro" id="IPR044068">
    <property type="entry name" value="CB"/>
</dbReference>
<dbReference type="RefSeq" id="WP_194415526.1">
    <property type="nucleotide sequence ID" value="NZ_JACXXJ020000001.1"/>
</dbReference>
<gene>
    <name evidence="8" type="ORF">IEI95_000600</name>
</gene>
<sequence length="385" mass="43144">MVSIVRAVPGVDGIPAGFPILLDAQMSIVEPAFSYLLELATIPGRSHALETLRTYSEHLHDWFDSLEQSGLEWRFADEGTIAAYRNRMLSAPSPHTGRPYVRSTVNDRVRTICRFYSWAHRRGLIDAIPFDYVEVSLRSGHRQGMLAHLDHRPPTVMANILTISEVERLPRPLRIDQLQCLFRHLASPYDLIAEWALATGMRRKELCGLQLHQVPSIAHLDIDENPLIGVPLAVTKGDRPRTVYLPLRLIDRTHWYAGEQRAVLVKRRRSEPGYRAPTALFLNSNGDPVSRARFSAAFGAAFEAAGLTGSGHWLRHTFAMTMLVRLQKQAVTKPDLNPLKIVQVLLGHASIQSTAIYLRCVELNADALAESLAYLYGELVPDGRP</sequence>
<dbReference type="InterPro" id="IPR050090">
    <property type="entry name" value="Tyrosine_recombinase_XerCD"/>
</dbReference>
<dbReference type="Gene3D" id="1.10.150.130">
    <property type="match status" value="1"/>
</dbReference>
<dbReference type="InterPro" id="IPR002104">
    <property type="entry name" value="Integrase_catalytic"/>
</dbReference>
<evidence type="ECO:0000259" key="6">
    <source>
        <dbReference type="PROSITE" id="PS51898"/>
    </source>
</evidence>
<comment type="similarity">
    <text evidence="1">Belongs to the 'phage' integrase family.</text>
</comment>
<evidence type="ECO:0000256" key="1">
    <source>
        <dbReference type="ARBA" id="ARBA00008857"/>
    </source>
</evidence>
<name>A0AAE2R9Y1_AGRVI</name>
<protein>
    <submittedName>
        <fullName evidence="8">Tyrosine-type recombinase/integrase</fullName>
    </submittedName>
</protein>
<dbReference type="PANTHER" id="PTHR30349">
    <property type="entry name" value="PHAGE INTEGRASE-RELATED"/>
    <property type="match status" value="1"/>
</dbReference>
<dbReference type="GO" id="GO:0003677">
    <property type="term" value="F:DNA binding"/>
    <property type="evidence" value="ECO:0007669"/>
    <property type="project" value="UniProtKB-UniRule"/>
</dbReference>
<dbReference type="PANTHER" id="PTHR30349:SF41">
    <property type="entry name" value="INTEGRASE_RECOMBINASE PROTEIN MJ0367-RELATED"/>
    <property type="match status" value="1"/>
</dbReference>
<dbReference type="InterPro" id="IPR011010">
    <property type="entry name" value="DNA_brk_join_enz"/>
</dbReference>
<evidence type="ECO:0000256" key="3">
    <source>
        <dbReference type="ARBA" id="ARBA00023125"/>
    </source>
</evidence>
<organism evidence="8 9">
    <name type="scientific">Agrobacterium vitis</name>
    <name type="common">Rhizobium vitis</name>
    <dbReference type="NCBI Taxonomy" id="373"/>
    <lineage>
        <taxon>Bacteria</taxon>
        <taxon>Pseudomonadati</taxon>
        <taxon>Pseudomonadota</taxon>
        <taxon>Alphaproteobacteria</taxon>
        <taxon>Hyphomicrobiales</taxon>
        <taxon>Rhizobiaceae</taxon>
        <taxon>Rhizobium/Agrobacterium group</taxon>
        <taxon>Agrobacterium</taxon>
    </lineage>
</organism>
<keyword evidence="3 5" id="KW-0238">DNA-binding</keyword>
<evidence type="ECO:0000313" key="8">
    <source>
        <dbReference type="EMBL" id="MBF2712766.1"/>
    </source>
</evidence>
<evidence type="ECO:0000259" key="7">
    <source>
        <dbReference type="PROSITE" id="PS51900"/>
    </source>
</evidence>
<dbReference type="InterPro" id="IPR013762">
    <property type="entry name" value="Integrase-like_cat_sf"/>
</dbReference>
<dbReference type="GO" id="GO:0006310">
    <property type="term" value="P:DNA recombination"/>
    <property type="evidence" value="ECO:0007669"/>
    <property type="project" value="UniProtKB-KW"/>
</dbReference>
<dbReference type="SUPFAM" id="SSF56349">
    <property type="entry name" value="DNA breaking-rejoining enzymes"/>
    <property type="match status" value="1"/>
</dbReference>
<geneLocation type="plasmid" evidence="8">
    <name>unnamed1</name>
</geneLocation>
<comment type="caution">
    <text evidence="8">The sequence shown here is derived from an EMBL/GenBank/DDBJ whole genome shotgun (WGS) entry which is preliminary data.</text>
</comment>
<dbReference type="Proteomes" id="UP000655037">
    <property type="component" value="Unassembled WGS sequence"/>
</dbReference>
<evidence type="ECO:0000256" key="2">
    <source>
        <dbReference type="ARBA" id="ARBA00022908"/>
    </source>
</evidence>
<dbReference type="GO" id="GO:0015074">
    <property type="term" value="P:DNA integration"/>
    <property type="evidence" value="ECO:0007669"/>
    <property type="project" value="UniProtKB-KW"/>
</dbReference>
<evidence type="ECO:0000256" key="5">
    <source>
        <dbReference type="PROSITE-ProRule" id="PRU01248"/>
    </source>
</evidence>
<dbReference type="Pfam" id="PF00589">
    <property type="entry name" value="Phage_integrase"/>
    <property type="match status" value="1"/>
</dbReference>
<evidence type="ECO:0000313" key="9">
    <source>
        <dbReference type="Proteomes" id="UP000655037"/>
    </source>
</evidence>
<feature type="domain" description="Core-binding (CB)" evidence="7">
    <location>
        <begin position="26"/>
        <end position="120"/>
    </location>
</feature>
<dbReference type="InterPro" id="IPR010998">
    <property type="entry name" value="Integrase_recombinase_N"/>
</dbReference>
<dbReference type="Gene3D" id="1.10.443.10">
    <property type="entry name" value="Intergrase catalytic core"/>
    <property type="match status" value="1"/>
</dbReference>
<keyword evidence="2" id="KW-0229">DNA integration</keyword>
<dbReference type="EMBL" id="JACXXJ020000001">
    <property type="protein sequence ID" value="MBF2712766.1"/>
    <property type="molecule type" value="Genomic_DNA"/>
</dbReference>
<feature type="domain" description="Tyr recombinase" evidence="6">
    <location>
        <begin position="168"/>
        <end position="373"/>
    </location>
</feature>
<keyword evidence="4" id="KW-0233">DNA recombination</keyword>
<dbReference type="AlphaFoldDB" id="A0AAE2R9Y1"/>
<accession>A0AAE2R9Y1</accession>
<dbReference type="PROSITE" id="PS51900">
    <property type="entry name" value="CB"/>
    <property type="match status" value="1"/>
</dbReference>
<keyword evidence="8" id="KW-0614">Plasmid</keyword>
<proteinExistence type="inferred from homology"/>
<evidence type="ECO:0000256" key="4">
    <source>
        <dbReference type="ARBA" id="ARBA00023172"/>
    </source>
</evidence>
<reference evidence="8" key="1">
    <citation type="submission" date="2020-11" db="EMBL/GenBank/DDBJ databases">
        <title>Agrobacterium vitis strain K377 genome.</title>
        <authorList>
            <person name="Xi H."/>
        </authorList>
    </citation>
    <scope>NUCLEOTIDE SEQUENCE</scope>
    <source>
        <strain evidence="8">K377</strain>
        <plasmid evidence="8">unnamed1</plasmid>
    </source>
</reference>
<dbReference type="PROSITE" id="PS51898">
    <property type="entry name" value="TYR_RECOMBINASE"/>
    <property type="match status" value="1"/>
</dbReference>